<dbReference type="EnsemblProtists" id="EOD10924">
    <property type="protein sequence ID" value="EOD10924"/>
    <property type="gene ID" value="EMIHUDRAFT_452567"/>
</dbReference>
<protein>
    <recommendedName>
        <fullName evidence="2">RelA/SpoT domain-containing protein</fullName>
    </recommendedName>
</protein>
<sequence>MELSASYGWCYSDADLAEMEGFQARHKKLGRERAGPNLIPRPALQESLTNATRSYMSAEELSQLRTTLEIAYQSRVPDAAASEARLRHAVAVARVLAELRMEVTAVTAAVLAGVCDDSGITYAQIESRLGAAVANAVRDVSNVWRLSELLRSGSAADADVLPPGLDPANHVVVIGEAGRLAAEGSSLYTGSLDGAFAALSGGAEAAPPVSPGEVAVGGAVEEEGAAEVAGRAERSSAPRAKTWSAATAAGAAAASLPGGRAGLRDAEERERRCQMMLAGCDDWRGVVLSLASRLAYLDELYRHGLREGAAGSAAEAASPAEPYDGEAAAAFAAQTLNVFVPIAHRLGMWYFKTELEELCFAADPILRTHTESIRVQARMKSAYSAWSKMRRKQVTLTELHDVLGLRIIFKPSQSGRLPTPHHWQRQAILCYRALEVVHRVYLPLLGRRIKDYVACPKQNGYQSLHSSVRLGSLRSEIQVRTTEMHRFAEFGKASHWLYKSEESDGLEDWLAAAERSRRRQQQKGSQRGGQKGAQPSRGKAQPQAARERKVYALVRSGDGGDGGSQVLALQAGARLEDALRVLRARRSGRESLAPLATATVNGRTVRRGYRIQHGDVLALVPSARLNSATSSGEWYREAEVKHSAIAVLALANWLLLWALGETSPAAEPLSSPSTPLGAIAWGSQFSAVALLEASVLHVSTSQAIARLAREGMDEEDEGEEGAADWRSLPRWLRFLPPADDPASVAVYALSERLRPLSLWLGRVSMLSLAALALRADASSGLLHEFLERPGQPPAAELLREAREGERGEEASGPFDAAASMYSDAAIEPLAMGVVMQDVWPD</sequence>
<dbReference type="GO" id="GO:0015969">
    <property type="term" value="P:guanosine tetraphosphate metabolic process"/>
    <property type="evidence" value="ECO:0007669"/>
    <property type="project" value="InterPro"/>
</dbReference>
<dbReference type="PANTHER" id="PTHR21262">
    <property type="entry name" value="GUANOSINE-3',5'-BIS DIPHOSPHATE 3'-PYROPHOSPHOHYDROLASE"/>
    <property type="match status" value="1"/>
</dbReference>
<organism evidence="3 4">
    <name type="scientific">Emiliania huxleyi (strain CCMP1516)</name>
    <dbReference type="NCBI Taxonomy" id="280463"/>
    <lineage>
        <taxon>Eukaryota</taxon>
        <taxon>Haptista</taxon>
        <taxon>Haptophyta</taxon>
        <taxon>Prymnesiophyceae</taxon>
        <taxon>Isochrysidales</taxon>
        <taxon>Noelaerhabdaceae</taxon>
        <taxon>Emiliania</taxon>
    </lineage>
</organism>
<keyword evidence="4" id="KW-1185">Reference proteome</keyword>
<dbReference type="CDD" id="cd05399">
    <property type="entry name" value="NT_Rel-Spo_like"/>
    <property type="match status" value="1"/>
</dbReference>
<evidence type="ECO:0000259" key="2">
    <source>
        <dbReference type="SMART" id="SM00954"/>
    </source>
</evidence>
<dbReference type="SUPFAM" id="SSF109604">
    <property type="entry name" value="HD-domain/PDEase-like"/>
    <property type="match status" value="2"/>
</dbReference>
<name>A0A0D3II39_EMIH1</name>
<dbReference type="Pfam" id="PF13328">
    <property type="entry name" value="HD_4"/>
    <property type="match status" value="1"/>
</dbReference>
<evidence type="ECO:0000256" key="1">
    <source>
        <dbReference type="SAM" id="MobiDB-lite"/>
    </source>
</evidence>
<dbReference type="Pfam" id="PF04607">
    <property type="entry name" value="RelA_SpoT"/>
    <property type="match status" value="1"/>
</dbReference>
<dbReference type="SUPFAM" id="SSF81301">
    <property type="entry name" value="Nucleotidyltransferase"/>
    <property type="match status" value="1"/>
</dbReference>
<dbReference type="GeneID" id="17257094"/>
<dbReference type="PaxDb" id="2903-EOD10924"/>
<dbReference type="InterPro" id="IPR043519">
    <property type="entry name" value="NT_sf"/>
</dbReference>
<dbReference type="SMART" id="SM00954">
    <property type="entry name" value="RelA_SpoT"/>
    <property type="match status" value="1"/>
</dbReference>
<dbReference type="Gene3D" id="3.30.460.10">
    <property type="entry name" value="Beta Polymerase, domain 2"/>
    <property type="match status" value="1"/>
</dbReference>
<proteinExistence type="predicted"/>
<feature type="region of interest" description="Disordered" evidence="1">
    <location>
        <begin position="514"/>
        <end position="547"/>
    </location>
</feature>
<dbReference type="AlphaFoldDB" id="A0A0D3II39"/>
<dbReference type="STRING" id="2903.R1DQH7"/>
<dbReference type="RefSeq" id="XP_005763353.1">
    <property type="nucleotide sequence ID" value="XM_005763296.1"/>
</dbReference>
<dbReference type="Gene3D" id="1.10.3210.10">
    <property type="entry name" value="Hypothetical protein af1432"/>
    <property type="match status" value="1"/>
</dbReference>
<reference evidence="4" key="1">
    <citation type="journal article" date="2013" name="Nature">
        <title>Pan genome of the phytoplankton Emiliania underpins its global distribution.</title>
        <authorList>
            <person name="Read B.A."/>
            <person name="Kegel J."/>
            <person name="Klute M.J."/>
            <person name="Kuo A."/>
            <person name="Lefebvre S.C."/>
            <person name="Maumus F."/>
            <person name="Mayer C."/>
            <person name="Miller J."/>
            <person name="Monier A."/>
            <person name="Salamov A."/>
            <person name="Young J."/>
            <person name="Aguilar M."/>
            <person name="Claverie J.M."/>
            <person name="Frickenhaus S."/>
            <person name="Gonzalez K."/>
            <person name="Herman E.K."/>
            <person name="Lin Y.C."/>
            <person name="Napier J."/>
            <person name="Ogata H."/>
            <person name="Sarno A.F."/>
            <person name="Shmutz J."/>
            <person name="Schroeder D."/>
            <person name="de Vargas C."/>
            <person name="Verret F."/>
            <person name="von Dassow P."/>
            <person name="Valentin K."/>
            <person name="Van de Peer Y."/>
            <person name="Wheeler G."/>
            <person name="Dacks J.B."/>
            <person name="Delwiche C.F."/>
            <person name="Dyhrman S.T."/>
            <person name="Glockner G."/>
            <person name="John U."/>
            <person name="Richards T."/>
            <person name="Worden A.Z."/>
            <person name="Zhang X."/>
            <person name="Grigoriev I.V."/>
            <person name="Allen A.E."/>
            <person name="Bidle K."/>
            <person name="Borodovsky M."/>
            <person name="Bowler C."/>
            <person name="Brownlee C."/>
            <person name="Cock J.M."/>
            <person name="Elias M."/>
            <person name="Gladyshev V.N."/>
            <person name="Groth M."/>
            <person name="Guda C."/>
            <person name="Hadaegh A."/>
            <person name="Iglesias-Rodriguez M.D."/>
            <person name="Jenkins J."/>
            <person name="Jones B.M."/>
            <person name="Lawson T."/>
            <person name="Leese F."/>
            <person name="Lindquist E."/>
            <person name="Lobanov A."/>
            <person name="Lomsadze A."/>
            <person name="Malik S.B."/>
            <person name="Marsh M.E."/>
            <person name="Mackinder L."/>
            <person name="Mock T."/>
            <person name="Mueller-Roeber B."/>
            <person name="Pagarete A."/>
            <person name="Parker M."/>
            <person name="Probert I."/>
            <person name="Quesneville H."/>
            <person name="Raines C."/>
            <person name="Rensing S.A."/>
            <person name="Riano-Pachon D.M."/>
            <person name="Richier S."/>
            <person name="Rokitta S."/>
            <person name="Shiraiwa Y."/>
            <person name="Soanes D.M."/>
            <person name="van der Giezen M."/>
            <person name="Wahlund T.M."/>
            <person name="Williams B."/>
            <person name="Wilson W."/>
            <person name="Wolfe G."/>
            <person name="Wurch L.L."/>
        </authorList>
    </citation>
    <scope>NUCLEOTIDE SEQUENCE</scope>
</reference>
<feature type="domain" description="RelA/SpoT" evidence="2">
    <location>
        <begin position="377"/>
        <end position="502"/>
    </location>
</feature>
<dbReference type="InterPro" id="IPR007685">
    <property type="entry name" value="RelA_SpoT"/>
</dbReference>
<dbReference type="Proteomes" id="UP000013827">
    <property type="component" value="Unassembled WGS sequence"/>
</dbReference>
<evidence type="ECO:0000313" key="4">
    <source>
        <dbReference type="Proteomes" id="UP000013827"/>
    </source>
</evidence>
<reference evidence="3" key="2">
    <citation type="submission" date="2024-10" db="UniProtKB">
        <authorList>
            <consortium name="EnsemblProtists"/>
        </authorList>
    </citation>
    <scope>IDENTIFICATION</scope>
</reference>
<evidence type="ECO:0000313" key="3">
    <source>
        <dbReference type="EnsemblProtists" id="EOD10924"/>
    </source>
</evidence>
<dbReference type="PANTHER" id="PTHR21262:SF31">
    <property type="entry name" value="GTP PYROPHOSPHOKINASE"/>
    <property type="match status" value="1"/>
</dbReference>
<dbReference type="eggNOG" id="KOG1157">
    <property type="taxonomic scope" value="Eukaryota"/>
</dbReference>
<accession>A0A0D3II39</accession>
<dbReference type="HOGENOM" id="CLU_338443_0_0_1"/>
<dbReference type="KEGG" id="ehx:EMIHUDRAFT_452567"/>